<dbReference type="EMBL" id="BK014964">
    <property type="protein sequence ID" value="DAD84680.1"/>
    <property type="molecule type" value="Genomic_DNA"/>
</dbReference>
<sequence>MDMSYLANDAAQPEALNMAQLKDLLADYKQVQEEVEALESQLKEAKLRYNLLSQTEIPNFVLQSGLSELKTPWGERVTVKTEVSASVTDIEKLDAFATERGEDAIFKVTLEFGKLDDAVLQALLRVIVETTGLAPKVNKTVHPMTLKKYVKDVAGLADDFYESADAVPVDQIPGISAYIYHKTTVR</sequence>
<reference evidence="2" key="1">
    <citation type="journal article" date="2021" name="Proc. Natl. Acad. Sci. U.S.A.">
        <title>A Catalog of Tens of Thousands of Viruses from Human Metagenomes Reveals Hidden Associations with Chronic Diseases.</title>
        <authorList>
            <person name="Tisza M.J."/>
            <person name="Buck C.B."/>
        </authorList>
    </citation>
    <scope>NUCLEOTIDE SEQUENCE</scope>
    <source>
        <strain evidence="2">CtOAa14</strain>
    </source>
</reference>
<proteinExistence type="predicted"/>
<evidence type="ECO:0000256" key="1">
    <source>
        <dbReference type="SAM" id="Coils"/>
    </source>
</evidence>
<accession>A0A8S5MRB8</accession>
<feature type="coiled-coil region" evidence="1">
    <location>
        <begin position="18"/>
        <end position="55"/>
    </location>
</feature>
<organism evidence="2">
    <name type="scientific">Myoviridae sp. ctOAa14</name>
    <dbReference type="NCBI Taxonomy" id="2826646"/>
    <lineage>
        <taxon>Viruses</taxon>
        <taxon>Duplodnaviria</taxon>
        <taxon>Heunggongvirae</taxon>
        <taxon>Uroviricota</taxon>
        <taxon>Caudoviricetes</taxon>
    </lineage>
</organism>
<dbReference type="InterPro" id="IPR055731">
    <property type="entry name" value="Pam3_gp33-like"/>
</dbReference>
<dbReference type="Pfam" id="PF23984">
    <property type="entry name" value="DUF7307"/>
    <property type="match status" value="1"/>
</dbReference>
<name>A0A8S5MRB8_9CAUD</name>
<protein>
    <submittedName>
        <fullName evidence="2">Uncharacterized protein</fullName>
    </submittedName>
</protein>
<evidence type="ECO:0000313" key="2">
    <source>
        <dbReference type="EMBL" id="DAD84680.1"/>
    </source>
</evidence>
<keyword evidence="1" id="KW-0175">Coiled coil</keyword>